<dbReference type="RefSeq" id="WP_185551467.1">
    <property type="nucleotide sequence ID" value="NZ_JAARYY010000002.1"/>
</dbReference>
<sequence>MSLSQPLHERRIPMKSLKIGFLSAILFASFSSHGLLVSAAEEAAQSDSHVMFYADDSGTTTPIDPTDPSTSVTPSDTVSPSQGALRIDYASQISFGEQQISGSDKDYYALLTEIQPLNDKSEPVGPKKYVAPYVQVTDNRGANSGWQLSLASSPFKTTDGEELRGAQLSLSNAQVNSVLPTSFAPAVSSSSITLSNTPQNILTANTEKGMGTWTNAFGNNTDNSEQSTTTGIKLHVPAESKKLADEKYQSTLTWILSDTP</sequence>
<evidence type="ECO:0000259" key="2">
    <source>
        <dbReference type="Pfam" id="PF13731"/>
    </source>
</evidence>
<proteinExistence type="predicted"/>
<feature type="domain" description="WxL" evidence="2">
    <location>
        <begin position="41"/>
        <end position="260"/>
    </location>
</feature>
<name>A0A842F2W1_9LIST</name>
<comment type="caution">
    <text evidence="3">The sequence shown here is derived from an EMBL/GenBank/DDBJ whole genome shotgun (WGS) entry which is preliminary data.</text>
</comment>
<organism evidence="3 4">
    <name type="scientific">Listeria booriae</name>
    <dbReference type="NCBI Taxonomy" id="1552123"/>
    <lineage>
        <taxon>Bacteria</taxon>
        <taxon>Bacillati</taxon>
        <taxon>Bacillota</taxon>
        <taxon>Bacilli</taxon>
        <taxon>Bacillales</taxon>
        <taxon>Listeriaceae</taxon>
        <taxon>Listeria</taxon>
    </lineage>
</organism>
<evidence type="ECO:0000313" key="4">
    <source>
        <dbReference type="Proteomes" id="UP000550367"/>
    </source>
</evidence>
<feature type="region of interest" description="Disordered" evidence="1">
    <location>
        <begin position="55"/>
        <end position="81"/>
    </location>
</feature>
<dbReference type="EMBL" id="JAARYY010000002">
    <property type="protein sequence ID" value="MBC2243284.1"/>
    <property type="molecule type" value="Genomic_DNA"/>
</dbReference>
<evidence type="ECO:0000313" key="3">
    <source>
        <dbReference type="EMBL" id="MBC2243284.1"/>
    </source>
</evidence>
<dbReference type="AlphaFoldDB" id="A0A842F2W1"/>
<accession>A0A842F2W1</accession>
<reference evidence="3 4" key="1">
    <citation type="submission" date="2020-03" db="EMBL/GenBank/DDBJ databases">
        <title>Soil Listeria distribution.</title>
        <authorList>
            <person name="Liao J."/>
            <person name="Wiedmann M."/>
        </authorList>
    </citation>
    <scope>NUCLEOTIDE SEQUENCE [LARGE SCALE GENOMIC DNA]</scope>
    <source>
        <strain evidence="3 4">FSL L7-0153</strain>
    </source>
</reference>
<dbReference type="InterPro" id="IPR027994">
    <property type="entry name" value="WxL_dom"/>
</dbReference>
<gene>
    <name evidence="3" type="ORF">HCB25_04340</name>
</gene>
<protein>
    <submittedName>
        <fullName evidence="3">WxL domain-containing protein</fullName>
    </submittedName>
</protein>
<dbReference type="Pfam" id="PF13731">
    <property type="entry name" value="WxL"/>
    <property type="match status" value="1"/>
</dbReference>
<evidence type="ECO:0000256" key="1">
    <source>
        <dbReference type="SAM" id="MobiDB-lite"/>
    </source>
</evidence>
<dbReference type="Proteomes" id="UP000550367">
    <property type="component" value="Unassembled WGS sequence"/>
</dbReference>